<name>A0A1G6HST8_9ACTN</name>
<keyword evidence="1" id="KW-0812">Transmembrane</keyword>
<accession>A0A1G6HST8</accession>
<keyword evidence="3" id="KW-1185">Reference proteome</keyword>
<dbReference type="AlphaFoldDB" id="A0A1G6HST8"/>
<dbReference type="RefSeq" id="WP_092613127.1">
    <property type="nucleotide sequence ID" value="NZ_FMYF01000012.1"/>
</dbReference>
<gene>
    <name evidence="2" type="ORF">GA0111570_11287</name>
</gene>
<protein>
    <submittedName>
        <fullName evidence="2">Uncharacterized membrane protein</fullName>
    </submittedName>
</protein>
<feature type="transmembrane region" description="Helical" evidence="1">
    <location>
        <begin position="128"/>
        <end position="148"/>
    </location>
</feature>
<dbReference type="Pfam" id="PF10067">
    <property type="entry name" value="DUF2306"/>
    <property type="match status" value="1"/>
</dbReference>
<keyword evidence="1" id="KW-0472">Membrane</keyword>
<dbReference type="OrthoDB" id="3749011at2"/>
<dbReference type="InterPro" id="IPR018750">
    <property type="entry name" value="DUF2306_membrane"/>
</dbReference>
<feature type="transmembrane region" description="Helical" evidence="1">
    <location>
        <begin position="64"/>
        <end position="86"/>
    </location>
</feature>
<reference evidence="2 3" key="1">
    <citation type="submission" date="2016-06" db="EMBL/GenBank/DDBJ databases">
        <authorList>
            <person name="Olsen C.W."/>
            <person name="Carey S."/>
            <person name="Hinshaw L."/>
            <person name="Karasin A.I."/>
        </authorList>
    </citation>
    <scope>NUCLEOTIDE SEQUENCE [LARGE SCALE GENOMIC DNA]</scope>
    <source>
        <strain evidence="2 3">LZ-22</strain>
    </source>
</reference>
<proteinExistence type="predicted"/>
<dbReference type="Proteomes" id="UP000199086">
    <property type="component" value="Unassembled WGS sequence"/>
</dbReference>
<feature type="transmembrane region" description="Helical" evidence="1">
    <location>
        <begin position="40"/>
        <end position="58"/>
    </location>
</feature>
<evidence type="ECO:0000256" key="1">
    <source>
        <dbReference type="SAM" id="Phobius"/>
    </source>
</evidence>
<dbReference type="EMBL" id="FMYF01000012">
    <property type="protein sequence ID" value="SDB97367.1"/>
    <property type="molecule type" value="Genomic_DNA"/>
</dbReference>
<feature type="transmembrane region" description="Helical" evidence="1">
    <location>
        <begin position="98"/>
        <end position="113"/>
    </location>
</feature>
<keyword evidence="1" id="KW-1133">Transmembrane helix</keyword>
<organism evidence="2 3">
    <name type="scientific">Raineyella antarctica</name>
    <dbReference type="NCBI Taxonomy" id="1577474"/>
    <lineage>
        <taxon>Bacteria</taxon>
        <taxon>Bacillati</taxon>
        <taxon>Actinomycetota</taxon>
        <taxon>Actinomycetes</taxon>
        <taxon>Propionibacteriales</taxon>
        <taxon>Propionibacteriaceae</taxon>
        <taxon>Raineyella</taxon>
    </lineage>
</organism>
<feature type="transmembrane region" description="Helical" evidence="1">
    <location>
        <begin position="6"/>
        <end position="28"/>
    </location>
</feature>
<evidence type="ECO:0000313" key="2">
    <source>
        <dbReference type="EMBL" id="SDB97367.1"/>
    </source>
</evidence>
<sequence>MELNDIAPLIAVHLVAATYVLVLGPVQILRRRRDRMHRMLGAGWVLAIAVTCLTSFGIRSTAGFSWLHALSVFTLVTVTLGVLAAVRHDSRAHRGNMIGSYFGTVAAFVWAAADPERLIRQVSTADPLGFLLAAGLVLATAGALVLTLQRTLGRPRRGVPAA</sequence>
<evidence type="ECO:0000313" key="3">
    <source>
        <dbReference type="Proteomes" id="UP000199086"/>
    </source>
</evidence>
<dbReference type="STRING" id="1577474.GA0111570_11287"/>